<gene>
    <name evidence="3" type="ORF">J3P46_16390</name>
</gene>
<reference evidence="3 4" key="1">
    <citation type="submission" date="2021-03" db="EMBL/GenBank/DDBJ databases">
        <title>Draft genome sequence of Janthinobacterium sp. strain PLB02 isolated from infected primmorphs (Lubomirskia baicalensis).</title>
        <authorList>
            <person name="Chernogor L.I."/>
            <person name="Belikov S.I."/>
            <person name="Petrushin I.S."/>
        </authorList>
    </citation>
    <scope>NUCLEOTIDE SEQUENCE [LARGE SCALE GENOMIC DNA]</scope>
    <source>
        <strain evidence="3 4">PLB02</strain>
    </source>
</reference>
<feature type="signal peptide" evidence="2">
    <location>
        <begin position="1"/>
        <end position="19"/>
    </location>
</feature>
<sequence length="480" mass="52871">MKLAMIVVATLLTSSPWVAGEETQKYLGLNEYRHVKPFTDQQRCGVDAWEDGNYFKNSYPQRLFTPNIDTLTIKLKGAYFDYAPETNWKWAPKPIVQVGIFADITVKGGSMIAPGTAGIPGRLVFFSENHMTRQRRIPDVNTNVYGPVLYTGGGLALKFSILEFDQSNGDKLADNLLKNIADLGAQASAGVPAYLQGPLTSLFQTALASAKSKDDLFGQITFVLDDRNGPDNMPTSPLRTGDIVFVRQSIRNIPVPWKDLCYKPSTGELFIDDRNDSARTTPASVATTTETPTPTGAPSTSEKPPQLNYVTISLVKNAGADVGRIQDALTYERFVSELGQRNTDTGLISSMTEVTTALLHRATERELFRQVDVLAMEAGSVSEMEKYDATARLSKVLYATGLEANKFDATTLKADPNCAYLFNERISPALFGRLFARLSRLNKLHTHAKFKILFVPSPSNCAEANNSLQAIHDQLQNPRQ</sequence>
<feature type="compositionally biased region" description="Low complexity" evidence="1">
    <location>
        <begin position="278"/>
        <end position="301"/>
    </location>
</feature>
<feature type="region of interest" description="Disordered" evidence="1">
    <location>
        <begin position="272"/>
        <end position="305"/>
    </location>
</feature>
<feature type="chain" id="PRO_5042570516" evidence="2">
    <location>
        <begin position="20"/>
        <end position="480"/>
    </location>
</feature>
<dbReference type="EMBL" id="CP071520">
    <property type="protein sequence ID" value="QSX94318.1"/>
    <property type="molecule type" value="Genomic_DNA"/>
</dbReference>
<dbReference type="RefSeq" id="WP_151095462.1">
    <property type="nucleotide sequence ID" value="NZ_CP071520.1"/>
</dbReference>
<organism evidence="3 4">
    <name type="scientific">Janthinobacterium lividum</name>
    <dbReference type="NCBI Taxonomy" id="29581"/>
    <lineage>
        <taxon>Bacteria</taxon>
        <taxon>Pseudomonadati</taxon>
        <taxon>Pseudomonadota</taxon>
        <taxon>Betaproteobacteria</taxon>
        <taxon>Burkholderiales</taxon>
        <taxon>Oxalobacteraceae</taxon>
        <taxon>Janthinobacterium</taxon>
    </lineage>
</organism>
<protein>
    <submittedName>
        <fullName evidence="3">Uncharacterized protein</fullName>
    </submittedName>
</protein>
<evidence type="ECO:0000313" key="3">
    <source>
        <dbReference type="EMBL" id="QSX94318.1"/>
    </source>
</evidence>
<accession>A0AAJ4MNU8</accession>
<evidence type="ECO:0000256" key="2">
    <source>
        <dbReference type="SAM" id="SignalP"/>
    </source>
</evidence>
<dbReference type="Proteomes" id="UP000662821">
    <property type="component" value="Chromosome"/>
</dbReference>
<dbReference type="AlphaFoldDB" id="A0AAJ4MNU8"/>
<keyword evidence="2" id="KW-0732">Signal</keyword>
<evidence type="ECO:0000256" key="1">
    <source>
        <dbReference type="SAM" id="MobiDB-lite"/>
    </source>
</evidence>
<name>A0AAJ4MNU8_9BURK</name>
<evidence type="ECO:0000313" key="4">
    <source>
        <dbReference type="Proteomes" id="UP000662821"/>
    </source>
</evidence>
<proteinExistence type="predicted"/>